<dbReference type="Gene3D" id="2.40.10.220">
    <property type="entry name" value="predicted glycosyltransferase like domains"/>
    <property type="match status" value="1"/>
</dbReference>
<feature type="domain" description="PilZ" evidence="1">
    <location>
        <begin position="96"/>
        <end position="171"/>
    </location>
</feature>
<reference evidence="2 3" key="1">
    <citation type="journal article" date="2016" name="Appl. Environ. Microbiol.">
        <title>Lack of Overt Genome Reduction in the Bryostatin-Producing Bryozoan Symbiont "Candidatus Endobugula sertula".</title>
        <authorList>
            <person name="Miller I.J."/>
            <person name="Vanee N."/>
            <person name="Fong S.S."/>
            <person name="Lim-Fong G.E."/>
            <person name="Kwan J.C."/>
        </authorList>
    </citation>
    <scope>NUCLEOTIDE SEQUENCE [LARGE SCALE GENOMIC DNA]</scope>
    <source>
        <strain evidence="2">AB1-4</strain>
    </source>
</reference>
<name>A0A1D2QSR9_9GAMM</name>
<evidence type="ECO:0000259" key="1">
    <source>
        <dbReference type="Pfam" id="PF07238"/>
    </source>
</evidence>
<comment type="caution">
    <text evidence="2">The sequence shown here is derived from an EMBL/GenBank/DDBJ whole genome shotgun (WGS) entry which is preliminary data.</text>
</comment>
<dbReference type="STRING" id="62101.AB835_02495"/>
<evidence type="ECO:0000313" key="2">
    <source>
        <dbReference type="EMBL" id="ODS24617.1"/>
    </source>
</evidence>
<accession>A0A1D2QSR9</accession>
<dbReference type="Pfam" id="PF07238">
    <property type="entry name" value="PilZ"/>
    <property type="match status" value="1"/>
</dbReference>
<evidence type="ECO:0000313" key="3">
    <source>
        <dbReference type="Proteomes" id="UP000242502"/>
    </source>
</evidence>
<dbReference type="GO" id="GO:0035438">
    <property type="term" value="F:cyclic-di-GMP binding"/>
    <property type="evidence" value="ECO:0007669"/>
    <property type="project" value="InterPro"/>
</dbReference>
<sequence>MYEKRQFFRIQQDVVFNFHSVTNDNVVHNRPEQYFEHSETLCLFSEFQNIDSNSAPLLESIQQGAPLVAEYLGTINQKLNLMCQQVLSHQSSVHDIDSGRIDLSQGGFSFQCDHPIGVESWLAVKLIFLPSYTGIISYGQVTRNVMQADESHLIGVRFHGITDEQSKIIAKQILNTQVVERQQHYAFQH</sequence>
<protein>
    <recommendedName>
        <fullName evidence="1">PilZ domain-containing protein</fullName>
    </recommendedName>
</protein>
<dbReference type="Proteomes" id="UP000242502">
    <property type="component" value="Unassembled WGS sequence"/>
</dbReference>
<dbReference type="EMBL" id="MDLC01000006">
    <property type="protein sequence ID" value="ODS24617.1"/>
    <property type="molecule type" value="Genomic_DNA"/>
</dbReference>
<dbReference type="AlphaFoldDB" id="A0A1D2QSR9"/>
<dbReference type="InterPro" id="IPR009875">
    <property type="entry name" value="PilZ_domain"/>
</dbReference>
<proteinExistence type="predicted"/>
<organism evidence="2 3">
    <name type="scientific">Candidatus Endobugula sertula</name>
    <name type="common">Bugula neritina bacterial symbiont</name>
    <dbReference type="NCBI Taxonomy" id="62101"/>
    <lineage>
        <taxon>Bacteria</taxon>
        <taxon>Pseudomonadati</taxon>
        <taxon>Pseudomonadota</taxon>
        <taxon>Gammaproteobacteria</taxon>
        <taxon>Cellvibrionales</taxon>
        <taxon>Cellvibrionaceae</taxon>
        <taxon>Candidatus Endobugula</taxon>
    </lineage>
</organism>
<gene>
    <name evidence="2" type="ORF">AB835_02495</name>
</gene>